<evidence type="ECO:0000313" key="3">
    <source>
        <dbReference type="EMBL" id="CAD8219015.1"/>
    </source>
</evidence>
<comment type="similarity">
    <text evidence="1">Belongs to the phosphoglycerate mutase family.</text>
</comment>
<dbReference type="InterPro" id="IPR050275">
    <property type="entry name" value="PGM_Phosphatase"/>
</dbReference>
<dbReference type="CDD" id="cd07067">
    <property type="entry name" value="HP_PGM_like"/>
    <property type="match status" value="1"/>
</dbReference>
<sequence length="263" mass="29559">MACISTPSSQLVHCRRRLCAMATSFSPMASSPFSSSPSSLSAPRATVGESPVARAASEKVIHLVRHGQTEMNVYLHENHWADPNFKDPLLWDTRLTSRGQQQAQSLSTVTSTLSPRPEVVAVSPLTRAMHTAQLAFPSYQSEARWVAQPDARERLYHSSDIGRPVDELRGDGYHFVDYSLIEEEETWWGGDPYVLKPLEPEESFKGRMVNLTRWLASLDEDCVALVCHWGVLYHLTDRQFANCELMTVRLGDLTTFKDRCCCA</sequence>
<name>A0A7R9SYC6_9CHLO</name>
<dbReference type="InterPro" id="IPR001345">
    <property type="entry name" value="PG/BPGM_mutase_AS"/>
</dbReference>
<dbReference type="GO" id="GO:0016791">
    <property type="term" value="F:phosphatase activity"/>
    <property type="evidence" value="ECO:0007669"/>
    <property type="project" value="TreeGrafter"/>
</dbReference>
<dbReference type="AlphaFoldDB" id="A0A7R9SYC6"/>
<dbReference type="Pfam" id="PF00300">
    <property type="entry name" value="His_Phos_1"/>
    <property type="match status" value="1"/>
</dbReference>
<dbReference type="InterPro" id="IPR013078">
    <property type="entry name" value="His_Pase_superF_clade-1"/>
</dbReference>
<dbReference type="InterPro" id="IPR029033">
    <property type="entry name" value="His_PPase_superfam"/>
</dbReference>
<reference evidence="3" key="1">
    <citation type="submission" date="2021-01" db="EMBL/GenBank/DDBJ databases">
        <authorList>
            <person name="Corre E."/>
            <person name="Pelletier E."/>
            <person name="Niang G."/>
            <person name="Scheremetjew M."/>
            <person name="Finn R."/>
            <person name="Kale V."/>
            <person name="Holt S."/>
            <person name="Cochrane G."/>
            <person name="Meng A."/>
            <person name="Brown T."/>
            <person name="Cohen L."/>
        </authorList>
    </citation>
    <scope>NUCLEOTIDE SEQUENCE</scope>
    <source>
        <strain evidence="3">RCC251</strain>
    </source>
</reference>
<gene>
    <name evidence="3" type="ORF">PPRO1472_LOCUS2464</name>
</gene>
<dbReference type="SMART" id="SM00855">
    <property type="entry name" value="PGAM"/>
    <property type="match status" value="1"/>
</dbReference>
<organism evidence="3">
    <name type="scientific">Pycnococcus provasolii</name>
    <dbReference type="NCBI Taxonomy" id="41880"/>
    <lineage>
        <taxon>Eukaryota</taxon>
        <taxon>Viridiplantae</taxon>
        <taxon>Chlorophyta</taxon>
        <taxon>Pseudoscourfieldiophyceae</taxon>
        <taxon>Pseudoscourfieldiales</taxon>
        <taxon>Pycnococcaceae</taxon>
        <taxon>Pycnococcus</taxon>
    </lineage>
</organism>
<proteinExistence type="inferred from homology"/>
<feature type="region of interest" description="Disordered" evidence="2">
    <location>
        <begin position="27"/>
        <end position="46"/>
    </location>
</feature>
<dbReference type="SUPFAM" id="SSF53254">
    <property type="entry name" value="Phosphoglycerate mutase-like"/>
    <property type="match status" value="1"/>
</dbReference>
<accession>A0A7R9SYC6</accession>
<dbReference type="EMBL" id="HBDW01003558">
    <property type="protein sequence ID" value="CAD8219015.1"/>
    <property type="molecule type" value="Transcribed_RNA"/>
</dbReference>
<dbReference type="PANTHER" id="PTHR48100:SF57">
    <property type="entry name" value="PHOSPHOGLYCERATE MUTASE"/>
    <property type="match status" value="1"/>
</dbReference>
<feature type="compositionally biased region" description="Low complexity" evidence="2">
    <location>
        <begin position="27"/>
        <end position="43"/>
    </location>
</feature>
<evidence type="ECO:0000256" key="1">
    <source>
        <dbReference type="ARBA" id="ARBA00038362"/>
    </source>
</evidence>
<evidence type="ECO:0000256" key="2">
    <source>
        <dbReference type="SAM" id="MobiDB-lite"/>
    </source>
</evidence>
<dbReference type="Gene3D" id="3.40.50.1240">
    <property type="entry name" value="Phosphoglycerate mutase-like"/>
    <property type="match status" value="1"/>
</dbReference>
<dbReference type="GO" id="GO:0005737">
    <property type="term" value="C:cytoplasm"/>
    <property type="evidence" value="ECO:0007669"/>
    <property type="project" value="TreeGrafter"/>
</dbReference>
<protein>
    <recommendedName>
        <fullName evidence="4">Phosphoglycerate mutase (2,3-diphosphoglycerate-dependent)</fullName>
    </recommendedName>
</protein>
<dbReference type="PROSITE" id="PS00175">
    <property type="entry name" value="PG_MUTASE"/>
    <property type="match status" value="1"/>
</dbReference>
<evidence type="ECO:0008006" key="4">
    <source>
        <dbReference type="Google" id="ProtNLM"/>
    </source>
</evidence>
<dbReference type="PANTHER" id="PTHR48100">
    <property type="entry name" value="BROAD-SPECIFICITY PHOSPHATASE YOR283W-RELATED"/>
    <property type="match status" value="1"/>
</dbReference>